<name>A0A0R2CJQ2_9LACO</name>
<dbReference type="Gene3D" id="3.40.50.1820">
    <property type="entry name" value="alpha/beta hydrolase"/>
    <property type="match status" value="1"/>
</dbReference>
<dbReference type="SUPFAM" id="SSF53474">
    <property type="entry name" value="alpha/beta-Hydrolases"/>
    <property type="match status" value="1"/>
</dbReference>
<gene>
    <name evidence="1" type="ORF">FC87_GL000694</name>
</gene>
<evidence type="ECO:0008006" key="3">
    <source>
        <dbReference type="Google" id="ProtNLM"/>
    </source>
</evidence>
<dbReference type="PATRIC" id="fig|1423745.4.peg.734"/>
<accession>A0A0R2CJQ2</accession>
<reference evidence="1 2" key="1">
    <citation type="journal article" date="2015" name="Genome Announc.">
        <title>Expanding the biotechnology potential of lactobacilli through comparative genomics of 213 strains and associated genera.</title>
        <authorList>
            <person name="Sun Z."/>
            <person name="Harris H.M."/>
            <person name="McCann A."/>
            <person name="Guo C."/>
            <person name="Argimon S."/>
            <person name="Zhang W."/>
            <person name="Yang X."/>
            <person name="Jeffery I.B."/>
            <person name="Cooney J.C."/>
            <person name="Kagawa T.F."/>
            <person name="Liu W."/>
            <person name="Song Y."/>
            <person name="Salvetti E."/>
            <person name="Wrobel A."/>
            <person name="Rasinkangas P."/>
            <person name="Parkhill J."/>
            <person name="Rea M.C."/>
            <person name="O'Sullivan O."/>
            <person name="Ritari J."/>
            <person name="Douillard F.P."/>
            <person name="Paul Ross R."/>
            <person name="Yang R."/>
            <person name="Briner A.E."/>
            <person name="Felis G.E."/>
            <person name="de Vos W.M."/>
            <person name="Barrangou R."/>
            <person name="Klaenhammer T.R."/>
            <person name="Caufield P.W."/>
            <person name="Cui Y."/>
            <person name="Zhang H."/>
            <person name="O'Toole P.W."/>
        </authorList>
    </citation>
    <scope>NUCLEOTIDE SEQUENCE [LARGE SCALE GENOMIC DNA]</scope>
    <source>
        <strain evidence="1 2">DSM 22689</strain>
    </source>
</reference>
<dbReference type="STRING" id="1423745.GCA_001311215_01773"/>
<dbReference type="EMBL" id="AYZI01000003">
    <property type="protein sequence ID" value="KRM91869.1"/>
    <property type="molecule type" value="Genomic_DNA"/>
</dbReference>
<evidence type="ECO:0000313" key="2">
    <source>
        <dbReference type="Proteomes" id="UP000051586"/>
    </source>
</evidence>
<protein>
    <recommendedName>
        <fullName evidence="3">AB hydrolase-1 domain-containing protein</fullName>
    </recommendedName>
</protein>
<evidence type="ECO:0000313" key="1">
    <source>
        <dbReference type="EMBL" id="KRM91869.1"/>
    </source>
</evidence>
<proteinExistence type="predicted"/>
<dbReference type="InterPro" id="IPR029058">
    <property type="entry name" value="AB_hydrolase_fold"/>
</dbReference>
<organism evidence="1 2">
    <name type="scientific">Fructilactobacillus florum DSM 22689 = JCM 16035</name>
    <dbReference type="NCBI Taxonomy" id="1423745"/>
    <lineage>
        <taxon>Bacteria</taxon>
        <taxon>Bacillati</taxon>
        <taxon>Bacillota</taxon>
        <taxon>Bacilli</taxon>
        <taxon>Lactobacillales</taxon>
        <taxon>Lactobacillaceae</taxon>
        <taxon>Fructilactobacillus</taxon>
    </lineage>
</organism>
<dbReference type="Proteomes" id="UP000051586">
    <property type="component" value="Unassembled WGS sequence"/>
</dbReference>
<sequence>MNCFHHKYYNKKANIIFENNHMEAIFMLNKKMKTKNGTFNYFINENFDRKNPTIFFWAAMGINSSYFDYFNLFKYINTEKINLISVDQLGSGFSGYPNNNKRTLENYSTEMKEFIGCFNLKKIFIVAHSFSGIYSLNILNNINVAGFIGIDPTSPKIIKKYENQIQKNLNEALESKNNNQHMDTDINPSLPSNIKSEAMVLYKNISGNEFEINELQEAHNTINKMLSSSISDKIPTLTFLSTLNLNSYKKYGNPYFNKNVNSSEIILNGHHFLQWLHPKLMATYIATFIDNIV</sequence>
<comment type="caution">
    <text evidence="1">The sequence shown here is derived from an EMBL/GenBank/DDBJ whole genome shotgun (WGS) entry which is preliminary data.</text>
</comment>
<dbReference type="AlphaFoldDB" id="A0A0R2CJQ2"/>